<evidence type="ECO:0000256" key="1">
    <source>
        <dbReference type="SAM" id="MobiDB-lite"/>
    </source>
</evidence>
<protein>
    <submittedName>
        <fullName evidence="2">Uncharacterized protein</fullName>
    </submittedName>
</protein>
<organism evidence="2 3">
    <name type="scientific">Trichonephila clavipes</name>
    <name type="common">Golden silk orbweaver</name>
    <name type="synonym">Nephila clavipes</name>
    <dbReference type="NCBI Taxonomy" id="2585209"/>
    <lineage>
        <taxon>Eukaryota</taxon>
        <taxon>Metazoa</taxon>
        <taxon>Ecdysozoa</taxon>
        <taxon>Arthropoda</taxon>
        <taxon>Chelicerata</taxon>
        <taxon>Arachnida</taxon>
        <taxon>Araneae</taxon>
        <taxon>Araneomorphae</taxon>
        <taxon>Entelegynae</taxon>
        <taxon>Araneoidea</taxon>
        <taxon>Nephilidae</taxon>
        <taxon>Trichonephila</taxon>
    </lineage>
</organism>
<reference evidence="2" key="1">
    <citation type="submission" date="2020-08" db="EMBL/GenBank/DDBJ databases">
        <title>Multicomponent nature underlies the extraordinary mechanical properties of spider dragline silk.</title>
        <authorList>
            <person name="Kono N."/>
            <person name="Nakamura H."/>
            <person name="Mori M."/>
            <person name="Yoshida Y."/>
            <person name="Ohtoshi R."/>
            <person name="Malay A.D."/>
            <person name="Moran D.A.P."/>
            <person name="Tomita M."/>
            <person name="Numata K."/>
            <person name="Arakawa K."/>
        </authorList>
    </citation>
    <scope>NUCLEOTIDE SEQUENCE</scope>
</reference>
<dbReference type="EMBL" id="BMAU01021400">
    <property type="protein sequence ID" value="GFY31708.1"/>
    <property type="molecule type" value="Genomic_DNA"/>
</dbReference>
<keyword evidence="3" id="KW-1185">Reference proteome</keyword>
<accession>A0A8X6WB98</accession>
<feature type="region of interest" description="Disordered" evidence="1">
    <location>
        <begin position="48"/>
        <end position="67"/>
    </location>
</feature>
<dbReference type="Proteomes" id="UP000887159">
    <property type="component" value="Unassembled WGS sequence"/>
</dbReference>
<feature type="compositionally biased region" description="Polar residues" evidence="1">
    <location>
        <begin position="131"/>
        <end position="146"/>
    </location>
</feature>
<sequence length="165" mass="18780">MATGSSLTQNHSHSQKITPYLKRLARISSEIRERIEEKQDQRKTFYDKRHRPGPLYHPGDTAMLPRRRQINPCPYIIVNQRSPTTYKVANPNNPHEVLGPYHSSALRQCIDKEATPVMPLRKTGRPRKDNSAGSSSRTIPRNQRGSVMNGKKKDNRVSSPGRVDS</sequence>
<evidence type="ECO:0000313" key="2">
    <source>
        <dbReference type="EMBL" id="GFY31708.1"/>
    </source>
</evidence>
<proteinExistence type="predicted"/>
<feature type="region of interest" description="Disordered" evidence="1">
    <location>
        <begin position="109"/>
        <end position="165"/>
    </location>
</feature>
<evidence type="ECO:0000313" key="3">
    <source>
        <dbReference type="Proteomes" id="UP000887159"/>
    </source>
</evidence>
<comment type="caution">
    <text evidence="2">The sequence shown here is derived from an EMBL/GenBank/DDBJ whole genome shotgun (WGS) entry which is preliminary data.</text>
</comment>
<gene>
    <name evidence="2" type="primary">X975_19850</name>
    <name evidence="2" type="ORF">TNCV_4200191</name>
</gene>
<dbReference type="AlphaFoldDB" id="A0A8X6WB98"/>
<name>A0A8X6WB98_TRICX</name>